<evidence type="ECO:0000256" key="6">
    <source>
        <dbReference type="ARBA" id="ARBA00022989"/>
    </source>
</evidence>
<feature type="transmembrane region" description="Helical" evidence="9">
    <location>
        <begin position="129"/>
        <end position="147"/>
    </location>
</feature>
<keyword evidence="6 9" id="KW-1133">Transmembrane helix</keyword>
<keyword evidence="2" id="KW-0813">Transport</keyword>
<accession>A0A6I5ZXN6</accession>
<dbReference type="Proteomes" id="UP000425916">
    <property type="component" value="Chromosome"/>
</dbReference>
<evidence type="ECO:0000313" key="12">
    <source>
        <dbReference type="Proteomes" id="UP000425916"/>
    </source>
</evidence>
<evidence type="ECO:0000256" key="7">
    <source>
        <dbReference type="ARBA" id="ARBA00023136"/>
    </source>
</evidence>
<dbReference type="InterPro" id="IPR007387">
    <property type="entry name" value="TRAP_DctQ"/>
</dbReference>
<reference evidence="11 12" key="1">
    <citation type="submission" date="2019-11" db="EMBL/GenBank/DDBJ databases">
        <title>Genome sequence of Moorella glycerini DSM11254.</title>
        <authorList>
            <person name="Poehlein A."/>
            <person name="Boeer T."/>
            <person name="Daniel R."/>
        </authorList>
    </citation>
    <scope>NUCLEOTIDE SEQUENCE [LARGE SCALE GENOMIC DNA]</scope>
    <source>
        <strain evidence="11 12">DSM 11254</strain>
    </source>
</reference>
<dbReference type="PANTHER" id="PTHR35011:SF2">
    <property type="entry name" value="2,3-DIKETO-L-GULONATE TRAP TRANSPORTER SMALL PERMEASE PROTEIN YIAM"/>
    <property type="match status" value="1"/>
</dbReference>
<dbReference type="PANTHER" id="PTHR35011">
    <property type="entry name" value="2,3-DIKETO-L-GULONATE TRAP TRANSPORTER SMALL PERMEASE PROTEIN YIAM"/>
    <property type="match status" value="1"/>
</dbReference>
<evidence type="ECO:0000256" key="9">
    <source>
        <dbReference type="SAM" id="Phobius"/>
    </source>
</evidence>
<organism evidence="11 12">
    <name type="scientific">Neomoorella glycerini</name>
    <dbReference type="NCBI Taxonomy" id="55779"/>
    <lineage>
        <taxon>Bacteria</taxon>
        <taxon>Bacillati</taxon>
        <taxon>Bacillota</taxon>
        <taxon>Clostridia</taxon>
        <taxon>Neomoorellales</taxon>
        <taxon>Neomoorellaceae</taxon>
        <taxon>Neomoorella</taxon>
    </lineage>
</organism>
<keyword evidence="7 9" id="KW-0472">Membrane</keyword>
<keyword evidence="3" id="KW-1003">Cell membrane</keyword>
<feature type="transmembrane region" description="Helical" evidence="9">
    <location>
        <begin position="14"/>
        <end position="38"/>
    </location>
</feature>
<evidence type="ECO:0000313" key="11">
    <source>
        <dbReference type="EMBL" id="QGP94041.1"/>
    </source>
</evidence>
<comment type="similarity">
    <text evidence="8">Belongs to the TRAP transporter small permease family.</text>
</comment>
<feature type="transmembrane region" description="Helical" evidence="9">
    <location>
        <begin position="89"/>
        <end position="109"/>
    </location>
</feature>
<evidence type="ECO:0000259" key="10">
    <source>
        <dbReference type="Pfam" id="PF04290"/>
    </source>
</evidence>
<evidence type="ECO:0000256" key="8">
    <source>
        <dbReference type="ARBA" id="ARBA00038436"/>
    </source>
</evidence>
<dbReference type="InterPro" id="IPR055348">
    <property type="entry name" value="DctQ"/>
</dbReference>
<dbReference type="OrthoDB" id="9814265at2"/>
<evidence type="ECO:0000256" key="1">
    <source>
        <dbReference type="ARBA" id="ARBA00004429"/>
    </source>
</evidence>
<evidence type="ECO:0000256" key="5">
    <source>
        <dbReference type="ARBA" id="ARBA00022692"/>
    </source>
</evidence>
<dbReference type="GO" id="GO:0022857">
    <property type="term" value="F:transmembrane transporter activity"/>
    <property type="evidence" value="ECO:0007669"/>
    <property type="project" value="TreeGrafter"/>
</dbReference>
<proteinExistence type="inferred from homology"/>
<comment type="subcellular location">
    <subcellularLocation>
        <location evidence="1">Cell inner membrane</location>
        <topology evidence="1">Multi-pass membrane protein</topology>
    </subcellularLocation>
</comment>
<dbReference type="Pfam" id="PF04290">
    <property type="entry name" value="DctQ"/>
    <property type="match status" value="1"/>
</dbReference>
<gene>
    <name evidence="11" type="primary">yiaM_3</name>
    <name evidence="11" type="ORF">MGLY_34660</name>
</gene>
<evidence type="ECO:0000256" key="3">
    <source>
        <dbReference type="ARBA" id="ARBA00022475"/>
    </source>
</evidence>
<evidence type="ECO:0000256" key="2">
    <source>
        <dbReference type="ARBA" id="ARBA00022448"/>
    </source>
</evidence>
<dbReference type="RefSeq" id="WP_156275976.1">
    <property type="nucleotide sequence ID" value="NZ_CP046244.1"/>
</dbReference>
<sequence length="167" mass="19122">MYWIKKCNDYVFKILRLLLVAIVMVLTGVTFLQVVLRYVLKLPLPWGEELARYLFVWLTFLGSAAAVRTKAHIIMDLVINAIPVRFRKLVNILAYIIFLAFCGLLIIQGWQLMVMNMGQKSDALKVPMAYPYVVIPLGAFFMAVFLLEQVMEIMQSRDAEQTKSAAN</sequence>
<keyword evidence="12" id="KW-1185">Reference proteome</keyword>
<feature type="domain" description="Tripartite ATP-independent periplasmic transporters DctQ component" evidence="10">
    <location>
        <begin position="26"/>
        <end position="154"/>
    </location>
</feature>
<keyword evidence="4" id="KW-0997">Cell inner membrane</keyword>
<dbReference type="GO" id="GO:0015740">
    <property type="term" value="P:C4-dicarboxylate transport"/>
    <property type="evidence" value="ECO:0007669"/>
    <property type="project" value="TreeGrafter"/>
</dbReference>
<dbReference type="EMBL" id="CP046244">
    <property type="protein sequence ID" value="QGP94041.1"/>
    <property type="molecule type" value="Genomic_DNA"/>
</dbReference>
<evidence type="ECO:0000256" key="4">
    <source>
        <dbReference type="ARBA" id="ARBA00022519"/>
    </source>
</evidence>
<protein>
    <submittedName>
        <fullName evidence="11">2,3-diketo-L-gulonate TRAP transporter small permease protein YiaM</fullName>
    </submittedName>
</protein>
<dbReference type="AlphaFoldDB" id="A0A6I5ZXN6"/>
<keyword evidence="5 9" id="KW-0812">Transmembrane</keyword>
<feature type="transmembrane region" description="Helical" evidence="9">
    <location>
        <begin position="50"/>
        <end position="68"/>
    </location>
</feature>
<dbReference type="GO" id="GO:0005886">
    <property type="term" value="C:plasma membrane"/>
    <property type="evidence" value="ECO:0007669"/>
    <property type="project" value="UniProtKB-SubCell"/>
</dbReference>
<name>A0A6I5ZXN6_9FIRM</name>